<dbReference type="SMART" id="SM00382">
    <property type="entry name" value="AAA"/>
    <property type="match status" value="1"/>
</dbReference>
<dbReference type="InterPro" id="IPR027417">
    <property type="entry name" value="P-loop_NTPase"/>
</dbReference>
<dbReference type="Gene3D" id="3.40.50.300">
    <property type="entry name" value="P-loop containing nucleotide triphosphate hydrolases"/>
    <property type="match status" value="1"/>
</dbReference>
<protein>
    <submittedName>
        <fullName evidence="4">ABC transporter ATP-binding protein</fullName>
    </submittedName>
</protein>
<keyword evidence="2 4" id="KW-0067">ATP-binding</keyword>
<dbReference type="InterPro" id="IPR017871">
    <property type="entry name" value="ABC_transporter-like_CS"/>
</dbReference>
<reference evidence="4 5" key="1">
    <citation type="submission" date="2022-02" db="EMBL/GenBank/DDBJ databases">
        <title>Halomonas fukangensis sp. nov., a halophilic bacterium isolated from a bulk soil of Kalidium foliatum at Fukang.</title>
        <authorList>
            <person name="Huang Y."/>
        </authorList>
    </citation>
    <scope>NUCLEOTIDE SEQUENCE [LARGE SCALE GENOMIC DNA]</scope>
    <source>
        <strain evidence="4 5">EGI 63088</strain>
    </source>
</reference>
<dbReference type="PROSITE" id="PS50893">
    <property type="entry name" value="ABC_TRANSPORTER_2"/>
    <property type="match status" value="1"/>
</dbReference>
<keyword evidence="5" id="KW-1185">Reference proteome</keyword>
<evidence type="ECO:0000256" key="1">
    <source>
        <dbReference type="ARBA" id="ARBA00022741"/>
    </source>
</evidence>
<evidence type="ECO:0000313" key="5">
    <source>
        <dbReference type="Proteomes" id="UP001202117"/>
    </source>
</evidence>
<accession>A0ABS9RPS5</accession>
<dbReference type="PROSITE" id="PS00211">
    <property type="entry name" value="ABC_TRANSPORTER_1"/>
    <property type="match status" value="1"/>
</dbReference>
<dbReference type="InterPro" id="IPR003439">
    <property type="entry name" value="ABC_transporter-like_ATP-bd"/>
</dbReference>
<organism evidence="4 5">
    <name type="scientific">Halomonas flagellata</name>
    <dbReference type="NCBI Taxonomy" id="2920385"/>
    <lineage>
        <taxon>Bacteria</taxon>
        <taxon>Pseudomonadati</taxon>
        <taxon>Pseudomonadota</taxon>
        <taxon>Gammaproteobacteria</taxon>
        <taxon>Oceanospirillales</taxon>
        <taxon>Halomonadaceae</taxon>
        <taxon>Halomonas</taxon>
    </lineage>
</organism>
<sequence>MSRLETQGLVIDVPQRGDGRALDLLLEPGQVWGVLGPNGAGKTTLLHTLAGLRAPRRGEVRLDGRPLSALARRRVARQLGLVFQERLDGFPATVRETALIGRHPWLSPWQMEGGEDLRLAEAALARLDVGHLADRLVNTLSGGERQRLAIATVLTQAPRIWLADEPTNHLDLHHQTAVMALLAEQAGAGHAVMMCLHDLNLAARWCDHLLLLYPDGEACWGPRDAMLVPSALERLYGQRLATAEVDGAPVFVPARRRARGSEGP</sequence>
<dbReference type="SUPFAM" id="SSF52540">
    <property type="entry name" value="P-loop containing nucleoside triphosphate hydrolases"/>
    <property type="match status" value="1"/>
</dbReference>
<feature type="domain" description="ABC transporter" evidence="3">
    <location>
        <begin position="4"/>
        <end position="239"/>
    </location>
</feature>
<dbReference type="GO" id="GO:0005524">
    <property type="term" value="F:ATP binding"/>
    <property type="evidence" value="ECO:0007669"/>
    <property type="project" value="UniProtKB-KW"/>
</dbReference>
<proteinExistence type="predicted"/>
<dbReference type="EMBL" id="JAKVPY010000001">
    <property type="protein sequence ID" value="MCH4561540.1"/>
    <property type="molecule type" value="Genomic_DNA"/>
</dbReference>
<dbReference type="PANTHER" id="PTHR42794:SF2">
    <property type="entry name" value="ABC TRANSPORTER ATP-BINDING PROTEIN"/>
    <property type="match status" value="1"/>
</dbReference>
<evidence type="ECO:0000256" key="2">
    <source>
        <dbReference type="ARBA" id="ARBA00022840"/>
    </source>
</evidence>
<evidence type="ECO:0000259" key="3">
    <source>
        <dbReference type="PROSITE" id="PS50893"/>
    </source>
</evidence>
<keyword evidence="1" id="KW-0547">Nucleotide-binding</keyword>
<name>A0ABS9RPS5_9GAMM</name>
<gene>
    <name evidence="4" type="ORF">MKP05_00150</name>
</gene>
<dbReference type="Pfam" id="PF00005">
    <property type="entry name" value="ABC_tran"/>
    <property type="match status" value="1"/>
</dbReference>
<dbReference type="RefSeq" id="WP_240566518.1">
    <property type="nucleotide sequence ID" value="NZ_JAKVPY010000001.1"/>
</dbReference>
<dbReference type="PANTHER" id="PTHR42794">
    <property type="entry name" value="HEMIN IMPORT ATP-BINDING PROTEIN HMUV"/>
    <property type="match status" value="1"/>
</dbReference>
<dbReference type="InterPro" id="IPR003593">
    <property type="entry name" value="AAA+_ATPase"/>
</dbReference>
<comment type="caution">
    <text evidence="4">The sequence shown here is derived from an EMBL/GenBank/DDBJ whole genome shotgun (WGS) entry which is preliminary data.</text>
</comment>
<evidence type="ECO:0000313" key="4">
    <source>
        <dbReference type="EMBL" id="MCH4561540.1"/>
    </source>
</evidence>
<dbReference type="CDD" id="cd03214">
    <property type="entry name" value="ABC_Iron-Siderophores_B12_Hemin"/>
    <property type="match status" value="1"/>
</dbReference>
<dbReference type="Proteomes" id="UP001202117">
    <property type="component" value="Unassembled WGS sequence"/>
</dbReference>